<dbReference type="EC" id="2.8.1.7" evidence="5 12"/>
<dbReference type="GO" id="GO:0006520">
    <property type="term" value="P:amino acid metabolic process"/>
    <property type="evidence" value="ECO:0007669"/>
    <property type="project" value="InterPro"/>
</dbReference>
<keyword evidence="7 12" id="KW-0479">Metal-binding</keyword>
<dbReference type="PANTHER" id="PTHR11601">
    <property type="entry name" value="CYSTEINE DESULFURYLASE FAMILY MEMBER"/>
    <property type="match status" value="1"/>
</dbReference>
<dbReference type="Gene3D" id="1.10.260.50">
    <property type="match status" value="1"/>
</dbReference>
<dbReference type="InterPro" id="IPR000192">
    <property type="entry name" value="Aminotrans_V_dom"/>
</dbReference>
<dbReference type="Pfam" id="PF00266">
    <property type="entry name" value="Aminotran_5"/>
    <property type="match status" value="1"/>
</dbReference>
<protein>
    <recommendedName>
        <fullName evidence="5 12">Cysteine desulfurase</fullName>
        <ecNumber evidence="5 12">2.8.1.7</ecNumber>
    </recommendedName>
    <alternativeName>
        <fullName evidence="12">Nitrogenase metalloclusters biosynthesis protein NifS</fullName>
    </alternativeName>
</protein>
<comment type="function">
    <text evidence="2">Catalyzes the removal of elemental sulfur atoms from cysteine to produce alanine. Seems to participate in the biosynthesis of the nitrogenase metalloclusters by providing the inorganic sulfur required for the Fe-S core formation.</text>
</comment>
<comment type="catalytic activity">
    <reaction evidence="11 12">
        <text>(sulfur carrier)-H + L-cysteine = (sulfur carrier)-SH + L-alanine</text>
        <dbReference type="Rhea" id="RHEA:43892"/>
        <dbReference type="Rhea" id="RHEA-COMP:14737"/>
        <dbReference type="Rhea" id="RHEA-COMP:14739"/>
        <dbReference type="ChEBI" id="CHEBI:29917"/>
        <dbReference type="ChEBI" id="CHEBI:35235"/>
        <dbReference type="ChEBI" id="CHEBI:57972"/>
        <dbReference type="ChEBI" id="CHEBI:64428"/>
        <dbReference type="EC" id="2.8.1.7"/>
    </reaction>
</comment>
<dbReference type="RefSeq" id="WP_075079601.1">
    <property type="nucleotide sequence ID" value="NZ_BDCO01000002.1"/>
</dbReference>
<evidence type="ECO:0000256" key="2">
    <source>
        <dbReference type="ARBA" id="ARBA00003120"/>
    </source>
</evidence>
<dbReference type="PANTHER" id="PTHR11601:SF34">
    <property type="entry name" value="CYSTEINE DESULFURASE"/>
    <property type="match status" value="1"/>
</dbReference>
<dbReference type="AlphaFoldDB" id="A0A146G9G8"/>
<dbReference type="NCBIfam" id="TIGR03402">
    <property type="entry name" value="FeS_nifS"/>
    <property type="match status" value="1"/>
</dbReference>
<name>A0A146G9G8_TERSA</name>
<feature type="domain" description="Aminotransferase class V" evidence="13">
    <location>
        <begin position="9"/>
        <end position="368"/>
    </location>
</feature>
<proteinExistence type="inferred from homology"/>
<dbReference type="PIRSF" id="PIRSF005572">
    <property type="entry name" value="NifS"/>
    <property type="match status" value="1"/>
</dbReference>
<evidence type="ECO:0000256" key="9">
    <source>
        <dbReference type="ARBA" id="ARBA00023004"/>
    </source>
</evidence>
<dbReference type="GO" id="GO:0046872">
    <property type="term" value="F:metal ion binding"/>
    <property type="evidence" value="ECO:0007669"/>
    <property type="project" value="UniProtKB-KW"/>
</dbReference>
<dbReference type="EMBL" id="BDCO01000002">
    <property type="protein sequence ID" value="GAT33923.1"/>
    <property type="molecule type" value="Genomic_DNA"/>
</dbReference>
<keyword evidence="10 12" id="KW-0411">Iron-sulfur</keyword>
<evidence type="ECO:0000256" key="10">
    <source>
        <dbReference type="ARBA" id="ARBA00023014"/>
    </source>
</evidence>
<dbReference type="SUPFAM" id="SSF53383">
    <property type="entry name" value="PLP-dependent transferases"/>
    <property type="match status" value="1"/>
</dbReference>
<dbReference type="InterPro" id="IPR016454">
    <property type="entry name" value="Cysteine_dSase"/>
</dbReference>
<dbReference type="Gene3D" id="3.40.640.10">
    <property type="entry name" value="Type I PLP-dependent aspartate aminotransferase-like (Major domain)"/>
    <property type="match status" value="1"/>
</dbReference>
<evidence type="ECO:0000256" key="12">
    <source>
        <dbReference type="RuleBase" id="RU364075"/>
    </source>
</evidence>
<gene>
    <name evidence="14" type="ORF">TSACC_22344</name>
</gene>
<accession>A0A146G9G8</accession>
<evidence type="ECO:0000259" key="13">
    <source>
        <dbReference type="Pfam" id="PF00266"/>
    </source>
</evidence>
<evidence type="ECO:0000256" key="5">
    <source>
        <dbReference type="ARBA" id="ARBA00012239"/>
    </source>
</evidence>
<evidence type="ECO:0000313" key="15">
    <source>
        <dbReference type="Proteomes" id="UP000076023"/>
    </source>
</evidence>
<dbReference type="InterPro" id="IPR015421">
    <property type="entry name" value="PyrdxlP-dep_Trfase_major"/>
</dbReference>
<sequence>MNSSSQPIIYLDNNATTQVDPAVFDAMMPWLRDEYGNPSSVYGLGRRAASALDTAREQVSSLIGSTPEEVLFTSCGSESINSAILSAASIDPDKTHIITTAVEHSATIKLCEHLARRGYEITWLPVNSSGHLDLEKLAKAIRPDTALVTLLWANNETGVLFPVQEIAKITNEKKVPLHIDAVQAVGKLPIGASDLGVQFLSLSGHKLHCPKGVGALYVNRRMRFTPWLRGSQENARRGGTQNVASIVGLGKAAELAATHQEEERTRVKEFRDRFENTMLTQVAGTEVNGDRENRLPNTSSLSFEGIESEGALMLLDDQGICCSAGSACTSGSVHPSHVLKAMGFTNDRARGSLRFSFGRFNTDEEIDKAIEAVPTVIEKLRKLSPAGSPVLAAQE</sequence>
<dbReference type="Gene3D" id="3.90.1150.10">
    <property type="entry name" value="Aspartate Aminotransferase, domain 1"/>
    <property type="match status" value="1"/>
</dbReference>
<comment type="cofactor">
    <cofactor evidence="1 12">
        <name>pyridoxal 5'-phosphate</name>
        <dbReference type="ChEBI" id="CHEBI:597326"/>
    </cofactor>
</comment>
<dbReference type="InParanoid" id="A0A146G9G8"/>
<evidence type="ECO:0000256" key="8">
    <source>
        <dbReference type="ARBA" id="ARBA00022898"/>
    </source>
</evidence>
<comment type="subunit">
    <text evidence="4">Homodimer.</text>
</comment>
<keyword evidence="6 12" id="KW-0808">Transferase</keyword>
<evidence type="ECO:0000256" key="3">
    <source>
        <dbReference type="ARBA" id="ARBA00006490"/>
    </source>
</evidence>
<dbReference type="FunFam" id="3.40.640.10:FF:000084">
    <property type="entry name" value="IscS-like cysteine desulfurase"/>
    <property type="match status" value="1"/>
</dbReference>
<dbReference type="STRING" id="690879.TSACC_22344"/>
<keyword evidence="8 12" id="KW-0663">Pyridoxal phosphate</keyword>
<dbReference type="GO" id="GO:0030170">
    <property type="term" value="F:pyridoxal phosphate binding"/>
    <property type="evidence" value="ECO:0007669"/>
    <property type="project" value="InterPro"/>
</dbReference>
<evidence type="ECO:0000256" key="7">
    <source>
        <dbReference type="ARBA" id="ARBA00022723"/>
    </source>
</evidence>
<comment type="similarity">
    <text evidence="3 12">Belongs to the class-V pyridoxal-phosphate-dependent aminotransferase family. NifS/IscS subfamily.</text>
</comment>
<dbReference type="Proteomes" id="UP000076023">
    <property type="component" value="Unassembled WGS sequence"/>
</dbReference>
<comment type="caution">
    <text evidence="14">The sequence shown here is derived from an EMBL/GenBank/DDBJ whole genome shotgun (WGS) entry which is preliminary data.</text>
</comment>
<organism evidence="14 15">
    <name type="scientific">Terrimicrobium sacchariphilum</name>
    <dbReference type="NCBI Taxonomy" id="690879"/>
    <lineage>
        <taxon>Bacteria</taxon>
        <taxon>Pseudomonadati</taxon>
        <taxon>Verrucomicrobiota</taxon>
        <taxon>Terrimicrobiia</taxon>
        <taxon>Terrimicrobiales</taxon>
        <taxon>Terrimicrobiaceae</taxon>
        <taxon>Terrimicrobium</taxon>
    </lineage>
</organism>
<evidence type="ECO:0000256" key="11">
    <source>
        <dbReference type="ARBA" id="ARBA00050776"/>
    </source>
</evidence>
<dbReference type="InterPro" id="IPR017772">
    <property type="entry name" value="Cys_deSase_NifS_bac/arc"/>
</dbReference>
<evidence type="ECO:0000313" key="14">
    <source>
        <dbReference type="EMBL" id="GAT33923.1"/>
    </source>
</evidence>
<dbReference type="OrthoDB" id="9808002at2"/>
<dbReference type="InterPro" id="IPR015424">
    <property type="entry name" value="PyrdxlP-dep_Trfase"/>
</dbReference>
<dbReference type="GO" id="GO:0031071">
    <property type="term" value="F:cysteine desulfurase activity"/>
    <property type="evidence" value="ECO:0007669"/>
    <property type="project" value="UniProtKB-EC"/>
</dbReference>
<evidence type="ECO:0000256" key="4">
    <source>
        <dbReference type="ARBA" id="ARBA00011738"/>
    </source>
</evidence>
<dbReference type="InterPro" id="IPR015422">
    <property type="entry name" value="PyrdxlP-dep_Trfase_small"/>
</dbReference>
<evidence type="ECO:0000256" key="1">
    <source>
        <dbReference type="ARBA" id="ARBA00001933"/>
    </source>
</evidence>
<dbReference type="GO" id="GO:0051536">
    <property type="term" value="F:iron-sulfur cluster binding"/>
    <property type="evidence" value="ECO:0007669"/>
    <property type="project" value="UniProtKB-KW"/>
</dbReference>
<keyword evidence="15" id="KW-1185">Reference proteome</keyword>
<reference evidence="15" key="1">
    <citation type="journal article" date="2017" name="Genome Announc.">
        <title>Draft Genome Sequence of Terrimicrobium sacchariphilum NM-5T, a Facultative Anaerobic Soil Bacterium of the Class Spartobacteria.</title>
        <authorList>
            <person name="Qiu Y.L."/>
            <person name="Tourlousse D.M."/>
            <person name="Matsuura N."/>
            <person name="Ohashi A."/>
            <person name="Sekiguchi Y."/>
        </authorList>
    </citation>
    <scope>NUCLEOTIDE SEQUENCE [LARGE SCALE GENOMIC DNA]</scope>
    <source>
        <strain evidence="15">NM-5</strain>
    </source>
</reference>
<evidence type="ECO:0000256" key="6">
    <source>
        <dbReference type="ARBA" id="ARBA00022679"/>
    </source>
</evidence>
<keyword evidence="9 12" id="KW-0408">Iron</keyword>